<dbReference type="Gene3D" id="3.40.50.1110">
    <property type="entry name" value="SGNH hydrolase"/>
    <property type="match status" value="1"/>
</dbReference>
<keyword evidence="3" id="KW-0732">Signal</keyword>
<protein>
    <submittedName>
        <fullName evidence="5">SGNH/GDSL hydrolase family protein</fullName>
    </submittedName>
</protein>
<dbReference type="RefSeq" id="WP_259628265.1">
    <property type="nucleotide sequence ID" value="NZ_JANYMP010000026.1"/>
</dbReference>
<feature type="domain" description="SGNH hydrolase-type esterase" evidence="4">
    <location>
        <begin position="24"/>
        <end position="235"/>
    </location>
</feature>
<keyword evidence="6" id="KW-1185">Reference proteome</keyword>
<dbReference type="Pfam" id="PF13472">
    <property type="entry name" value="Lipase_GDSL_2"/>
    <property type="match status" value="1"/>
</dbReference>
<dbReference type="InterPro" id="IPR037460">
    <property type="entry name" value="SEST-like"/>
</dbReference>
<proteinExistence type="predicted"/>
<dbReference type="Proteomes" id="UP001141259">
    <property type="component" value="Unassembled WGS sequence"/>
</dbReference>
<feature type="signal peptide" evidence="3">
    <location>
        <begin position="1"/>
        <end position="19"/>
    </location>
</feature>
<dbReference type="GO" id="GO:0019433">
    <property type="term" value="P:triglyceride catabolic process"/>
    <property type="evidence" value="ECO:0007669"/>
    <property type="project" value="TreeGrafter"/>
</dbReference>
<keyword evidence="2" id="KW-1015">Disulfide bond</keyword>
<comment type="caution">
    <text evidence="5">The sequence shown here is derived from an EMBL/GenBank/DDBJ whole genome shotgun (WGS) entry which is preliminary data.</text>
</comment>
<evidence type="ECO:0000256" key="3">
    <source>
        <dbReference type="SAM" id="SignalP"/>
    </source>
</evidence>
<sequence length="247" mass="25181">MGIAAALVLSLVMVPAPVASEYVALGDSYAAGVGSGSSGECGRSASAHPSLWNAEHSPAAFRFVACTGATTQDVLDGQVASLSSTTTLVTLTVGGNDIGFTEVMTTCTLSSDEGCEAAVAQAGEVIRTELPGRLERLLAEVRARAPIAQVVLLGYPRLFESGDCVSGTSAAKRAAVNSGADSLAATTAAAAQAAGVAFVDVREAFTGHGICGADPWLHSITLPVRDSYHPNRNGQTGYLRALEAELR</sequence>
<dbReference type="EMBL" id="JANYMP010000026">
    <property type="protein sequence ID" value="MCS7482801.1"/>
    <property type="molecule type" value="Genomic_DNA"/>
</dbReference>
<evidence type="ECO:0000259" key="4">
    <source>
        <dbReference type="Pfam" id="PF13472"/>
    </source>
</evidence>
<dbReference type="PANTHER" id="PTHR37981">
    <property type="entry name" value="LIPASE 2"/>
    <property type="match status" value="1"/>
</dbReference>
<dbReference type="InterPro" id="IPR036514">
    <property type="entry name" value="SGNH_hydro_sf"/>
</dbReference>
<feature type="active site" description="Nucleophile" evidence="1">
    <location>
        <position position="28"/>
    </location>
</feature>
<dbReference type="GO" id="GO:0004806">
    <property type="term" value="F:triacylglycerol lipase activity"/>
    <property type="evidence" value="ECO:0007669"/>
    <property type="project" value="TreeGrafter"/>
</dbReference>
<organism evidence="5 6">
    <name type="scientific">Umezawaea endophytica</name>
    <dbReference type="NCBI Taxonomy" id="1654476"/>
    <lineage>
        <taxon>Bacteria</taxon>
        <taxon>Bacillati</taxon>
        <taxon>Actinomycetota</taxon>
        <taxon>Actinomycetes</taxon>
        <taxon>Pseudonocardiales</taxon>
        <taxon>Pseudonocardiaceae</taxon>
        <taxon>Umezawaea</taxon>
    </lineage>
</organism>
<evidence type="ECO:0000313" key="6">
    <source>
        <dbReference type="Proteomes" id="UP001141259"/>
    </source>
</evidence>
<accession>A0A9X2VUB9</accession>
<dbReference type="InterPro" id="IPR013830">
    <property type="entry name" value="SGNH_hydro"/>
</dbReference>
<evidence type="ECO:0000313" key="5">
    <source>
        <dbReference type="EMBL" id="MCS7482801.1"/>
    </source>
</evidence>
<keyword evidence="5" id="KW-0378">Hydrolase</keyword>
<evidence type="ECO:0000256" key="1">
    <source>
        <dbReference type="PIRSR" id="PIRSR637460-1"/>
    </source>
</evidence>
<feature type="chain" id="PRO_5040905543" evidence="3">
    <location>
        <begin position="20"/>
        <end position="247"/>
    </location>
</feature>
<feature type="active site" evidence="1">
    <location>
        <position position="229"/>
    </location>
</feature>
<evidence type="ECO:0000256" key="2">
    <source>
        <dbReference type="PIRSR" id="PIRSR637460-2"/>
    </source>
</evidence>
<feature type="disulfide bond" evidence="2">
    <location>
        <begin position="107"/>
        <end position="115"/>
    </location>
</feature>
<dbReference type="CDD" id="cd01823">
    <property type="entry name" value="SEST_like"/>
    <property type="match status" value="1"/>
</dbReference>
<dbReference type="AlphaFoldDB" id="A0A9X2VUB9"/>
<feature type="disulfide bond" evidence="2">
    <location>
        <begin position="164"/>
        <end position="211"/>
    </location>
</feature>
<feature type="disulfide bond" evidence="2">
    <location>
        <begin position="41"/>
        <end position="66"/>
    </location>
</feature>
<dbReference type="PANTHER" id="PTHR37981:SF1">
    <property type="entry name" value="SGNH HYDROLASE-TYPE ESTERASE DOMAIN-CONTAINING PROTEIN"/>
    <property type="match status" value="1"/>
</dbReference>
<dbReference type="SUPFAM" id="SSF52266">
    <property type="entry name" value="SGNH hydrolase"/>
    <property type="match status" value="1"/>
</dbReference>
<gene>
    <name evidence="5" type="ORF">NZH93_38645</name>
</gene>
<reference evidence="5" key="1">
    <citation type="submission" date="2022-08" db="EMBL/GenBank/DDBJ databases">
        <authorList>
            <person name="Tistechok S."/>
            <person name="Samborskyy M."/>
            <person name="Roman I."/>
        </authorList>
    </citation>
    <scope>NUCLEOTIDE SEQUENCE</scope>
    <source>
        <strain evidence="5">DSM 103496</strain>
    </source>
</reference>
<name>A0A9X2VUB9_9PSEU</name>